<feature type="region of interest" description="Disordered" evidence="12">
    <location>
        <begin position="366"/>
        <end position="389"/>
    </location>
</feature>
<feature type="domain" description="Gelsolin-like" evidence="13">
    <location>
        <begin position="892"/>
        <end position="948"/>
    </location>
</feature>
<dbReference type="GO" id="GO:0008270">
    <property type="term" value="F:zinc ion binding"/>
    <property type="evidence" value="ECO:0007669"/>
    <property type="project" value="InterPro"/>
</dbReference>
<feature type="compositionally biased region" description="Low complexity" evidence="12">
    <location>
        <begin position="164"/>
        <end position="173"/>
    </location>
</feature>
<evidence type="ECO:0000313" key="18">
    <source>
        <dbReference type="EMBL" id="EDO06934.1"/>
    </source>
</evidence>
<keyword evidence="11" id="KW-0472">Membrane</keyword>
<dbReference type="GO" id="GO:0030127">
    <property type="term" value="C:COPII vesicle coat"/>
    <property type="evidence" value="ECO:0007669"/>
    <property type="project" value="InterPro"/>
</dbReference>
<evidence type="ECO:0000256" key="12">
    <source>
        <dbReference type="SAM" id="MobiDB-lite"/>
    </source>
</evidence>
<dbReference type="KEGG" id="bbo:BBOV_IV005730"/>
<evidence type="ECO:0000259" key="13">
    <source>
        <dbReference type="Pfam" id="PF00626"/>
    </source>
</evidence>
<comment type="similarity">
    <text evidence="4">Belongs to the SEC23/SEC24 family. SEC24 subfamily.</text>
</comment>
<dbReference type="PANTHER" id="PTHR13803:SF39">
    <property type="entry name" value="SECRETORY 24AB, ISOFORM A"/>
    <property type="match status" value="1"/>
</dbReference>
<sequence length="1024" mass="115345">MDTGGSNQTPRPSGHVDNRASKGHHMRKRGHISHHAMVHRKLMSANSGNITLVRDDSGHSDVTVPLPNVIQPPLKATQSPITKVTGPTSGLKMLQVPSSNDSQRRRRTISSGSDYSADEIEYVDRELEKIVYTYGPITSTKIDHRHVPRPQTNVEEPESEVKPTKPVTPLLPTYQPAENELPPMCEKTYVSLTMNEIPIYGDTLRRINIPFAVVVQPFAEEVKERIPMVDLVSAIGECELSKQNLIRCPKCQAYFNPAMELDARLDYRICNFCYTGFTLTEPESRALAELKAEVSKNCPVAPVMQPSVDFIAPVRYYIQNLEDDGTLTSQLSSLMVRANELSYKLPILRNRSEDNSNVVYYTYSSVSSKSPNRSTSGSSSPTSVSTAGMMSDSCTISSPMRMMGLNHDIPEDPTWPQIMPTTQINTLPSYVIAIDTTSTSRSIGLKNCVLEALRPVFQTCQDMQRTVRFCVITYDCVVHLYDRRNGFFSVNVVSEVDELFSPGCFEELFVEFTGNNIEEVLEYLDNITKVSIPPTGSLSCGNFALSVAISLLADAHLSGTVSIFYAQPPELGLGHCEKPSLTTEFSVDETMKIVYDGMILQCYENAIAVDVYICAAQERMPADIPLMYMSQQTAGWGAYFSSFNPIECGPKIMHSFTRLFTVPHAYNCELKLRTSKPIYILGSFCSFHNMRSYIDKSTMKVPRLSPDTAICFHLYVDDLVSDRRQLYVQFACMYNSSITGKKLIRVHTQSVKVSTNIHNIFKNVCADTIINYYAKKLVYEMIRSNKNTKQKVTNEVVLFLANYRKLCAPSTPENQLILPENIKSILCLLNALMKIINLGEQGAEFLTKMLRILQAPIQETIYLYSRCYCLHRSVYDNKESTMDGGWDFYCAPIPSTVTQIYSDGIYLIDDGQKLVLYFGPHVKWPLLQELFGQDLLLDEKTSNKLEVRTDTETGRNMLDAIERVRSTHVGGRYLGLHILPYSSRHHRLIKLLLLEDEMGEVSSYVNFLVEVHKSIRHTIDDIIG</sequence>
<dbReference type="InterPro" id="IPR029006">
    <property type="entry name" value="ADF-H/Gelsolin-like_dom_sf"/>
</dbReference>
<dbReference type="SUPFAM" id="SSF81995">
    <property type="entry name" value="beta-sandwich domain of Sec23/24"/>
    <property type="match status" value="1"/>
</dbReference>
<dbReference type="GO" id="GO:0005789">
    <property type="term" value="C:endoplasmic reticulum membrane"/>
    <property type="evidence" value="ECO:0007669"/>
    <property type="project" value="UniProtKB-SubCell"/>
</dbReference>
<dbReference type="SUPFAM" id="SSF82754">
    <property type="entry name" value="C-terminal, gelsolin-like domain of Sec23/24"/>
    <property type="match status" value="1"/>
</dbReference>
<dbReference type="InterPro" id="IPR006896">
    <property type="entry name" value="Sec23/24_trunk_dom"/>
</dbReference>
<evidence type="ECO:0000256" key="6">
    <source>
        <dbReference type="ARBA" id="ARBA00022490"/>
    </source>
</evidence>
<evidence type="ECO:0000256" key="4">
    <source>
        <dbReference type="ARBA" id="ARBA00008334"/>
    </source>
</evidence>
<dbReference type="Gene3D" id="2.60.40.1670">
    <property type="entry name" value="beta-sandwich domain of Sec23/24"/>
    <property type="match status" value="2"/>
</dbReference>
<feature type="domain" description="Sec23/Sec24 helical" evidence="16">
    <location>
        <begin position="767"/>
        <end position="836"/>
    </location>
</feature>
<keyword evidence="5" id="KW-0813">Transport</keyword>
<reference evidence="19" key="2">
    <citation type="journal article" date="2020" name="Data Brief">
        <title>Transcriptome dataset of Babesia bovis life stages within vertebrate and invertebrate hosts.</title>
        <authorList>
            <person name="Ueti M.W."/>
            <person name="Johnson W.C."/>
            <person name="Kappmeyer L.S."/>
            <person name="Herndon D.R."/>
            <person name="Mousel M.R."/>
            <person name="Reif K.E."/>
            <person name="Taus N.S."/>
            <person name="Ifeonu O.O."/>
            <person name="Silva J.C."/>
            <person name="Suarez C.E."/>
            <person name="Brayton K.A."/>
        </authorList>
    </citation>
    <scope>NUCLEOTIDE SEQUENCE [LARGE SCALE GENOMIC DNA]</scope>
</reference>
<dbReference type="Proteomes" id="UP000002173">
    <property type="component" value="Unassembled WGS sequence"/>
</dbReference>
<keyword evidence="19" id="KW-1185">Reference proteome</keyword>
<organism evidence="18 19">
    <name type="scientific">Babesia bovis</name>
    <dbReference type="NCBI Taxonomy" id="5865"/>
    <lineage>
        <taxon>Eukaryota</taxon>
        <taxon>Sar</taxon>
        <taxon>Alveolata</taxon>
        <taxon>Apicomplexa</taxon>
        <taxon>Aconoidasida</taxon>
        <taxon>Piroplasmida</taxon>
        <taxon>Babesiidae</taxon>
        <taxon>Babesia</taxon>
    </lineage>
</organism>
<dbReference type="InterPro" id="IPR050550">
    <property type="entry name" value="SEC23_SEC24_subfamily"/>
</dbReference>
<dbReference type="RefSeq" id="XP_001610502.1">
    <property type="nucleotide sequence ID" value="XM_001610452.1"/>
</dbReference>
<accession>A7AQW5</accession>
<evidence type="ECO:0000256" key="10">
    <source>
        <dbReference type="ARBA" id="ARBA00023034"/>
    </source>
</evidence>
<keyword evidence="10" id="KW-0333">Golgi apparatus</keyword>
<dbReference type="EMBL" id="AAXT01000002">
    <property type="protein sequence ID" value="EDO06934.1"/>
    <property type="molecule type" value="Genomic_DNA"/>
</dbReference>
<feature type="region of interest" description="Disordered" evidence="12">
    <location>
        <begin position="1"/>
        <end position="32"/>
    </location>
</feature>
<dbReference type="VEuPathDB" id="PiroplasmaDB:BBOV_IV005730"/>
<keyword evidence="9" id="KW-0653">Protein transport</keyword>
<protein>
    <submittedName>
        <fullName evidence="18">Uncharacterized protein</fullName>
    </submittedName>
</protein>
<dbReference type="GO" id="GO:0006886">
    <property type="term" value="P:intracellular protein transport"/>
    <property type="evidence" value="ECO:0007669"/>
    <property type="project" value="InterPro"/>
</dbReference>
<dbReference type="InterPro" id="IPR036180">
    <property type="entry name" value="Gelsolin-like_dom_sf"/>
</dbReference>
<evidence type="ECO:0000256" key="2">
    <source>
        <dbReference type="ARBA" id="ARBA00004496"/>
    </source>
</evidence>
<dbReference type="Pfam" id="PF00626">
    <property type="entry name" value="Gelsolin"/>
    <property type="match status" value="1"/>
</dbReference>
<evidence type="ECO:0000259" key="17">
    <source>
        <dbReference type="Pfam" id="PF08033"/>
    </source>
</evidence>
<feature type="compositionally biased region" description="Polar residues" evidence="12">
    <location>
        <begin position="1"/>
        <end position="11"/>
    </location>
</feature>
<dbReference type="Gene3D" id="2.30.30.380">
    <property type="entry name" value="Zn-finger domain of Sec23/24"/>
    <property type="match status" value="1"/>
</dbReference>
<dbReference type="SUPFAM" id="SSF82919">
    <property type="entry name" value="Zn-finger domain of Sec23/24"/>
    <property type="match status" value="1"/>
</dbReference>
<dbReference type="GeneID" id="5478736"/>
<proteinExistence type="inferred from homology"/>
<keyword evidence="8" id="KW-0931">ER-Golgi transport</keyword>
<evidence type="ECO:0000256" key="8">
    <source>
        <dbReference type="ARBA" id="ARBA00022892"/>
    </source>
</evidence>
<dbReference type="Pfam" id="PF04810">
    <property type="entry name" value="zf-Sec23_Sec24"/>
    <property type="match status" value="1"/>
</dbReference>
<dbReference type="Gene3D" id="3.40.50.410">
    <property type="entry name" value="von Willebrand factor, type A domain"/>
    <property type="match status" value="1"/>
</dbReference>
<gene>
    <name evidence="18" type="ORF">BBOV_IV005730</name>
</gene>
<dbReference type="InParanoid" id="A7AQW5"/>
<comment type="subcellular location">
    <subcellularLocation>
        <location evidence="2">Cytoplasm</location>
    </subcellularLocation>
    <subcellularLocation>
        <location evidence="3">Endoplasmic reticulum membrane</location>
    </subcellularLocation>
    <subcellularLocation>
        <location evidence="1">Golgi apparatus membrane</location>
    </subcellularLocation>
</comment>
<dbReference type="OMA" id="IRHDQTF"/>
<dbReference type="InterPro" id="IPR012990">
    <property type="entry name" value="Beta-sandwich_Sec23_24"/>
</dbReference>
<feature type="compositionally biased region" description="Basic residues" evidence="12">
    <location>
        <begin position="21"/>
        <end position="32"/>
    </location>
</feature>
<name>A7AQW5_BABBO</name>
<evidence type="ECO:0000256" key="5">
    <source>
        <dbReference type="ARBA" id="ARBA00022448"/>
    </source>
</evidence>
<dbReference type="GO" id="GO:0000149">
    <property type="term" value="F:SNARE binding"/>
    <property type="evidence" value="ECO:0007669"/>
    <property type="project" value="TreeGrafter"/>
</dbReference>
<evidence type="ECO:0000259" key="15">
    <source>
        <dbReference type="Pfam" id="PF04811"/>
    </source>
</evidence>
<dbReference type="InterPro" id="IPR006895">
    <property type="entry name" value="Znf_Sec23_Sec24"/>
</dbReference>
<evidence type="ECO:0000256" key="3">
    <source>
        <dbReference type="ARBA" id="ARBA00004586"/>
    </source>
</evidence>
<reference evidence="19" key="3">
    <citation type="journal article" date="2021" name="Int. J. Parasitol.">
        <title>Comparative analysis of gene expression between Babesia bovis blood stages and kinetes allowed by improved genome annotation.</title>
        <authorList>
            <person name="Ueti M.W."/>
            <person name="Johnson W.C."/>
            <person name="Kappmeyer L.S."/>
            <person name="Herndon D.R."/>
            <person name="Mousel M.R."/>
            <person name="Reif K.E."/>
            <person name="Taus N.S."/>
            <person name="Ifeonu O.O."/>
            <person name="Silva J.C."/>
            <person name="Suarez C.E."/>
            <person name="Brayton K.A."/>
        </authorList>
    </citation>
    <scope>NUCLEOTIDE SEQUENCE [LARGE SCALE GENOMIC DNA]</scope>
</reference>
<evidence type="ECO:0000313" key="19">
    <source>
        <dbReference type="Proteomes" id="UP000002173"/>
    </source>
</evidence>
<comment type="caution">
    <text evidence="18">The sequence shown here is derived from an EMBL/GenBank/DDBJ whole genome shotgun (WGS) entry which is preliminary data.</text>
</comment>
<feature type="domain" description="Sec23/Sec24 beta-sandwich" evidence="17">
    <location>
        <begin position="665"/>
        <end position="754"/>
    </location>
</feature>
<dbReference type="InterPro" id="IPR036174">
    <property type="entry name" value="Znf_Sec23_Sec24_sf"/>
</dbReference>
<dbReference type="Gene3D" id="3.40.20.10">
    <property type="entry name" value="Severin"/>
    <property type="match status" value="1"/>
</dbReference>
<dbReference type="PANTHER" id="PTHR13803">
    <property type="entry name" value="SEC24-RELATED PROTEIN"/>
    <property type="match status" value="1"/>
</dbReference>
<dbReference type="Gene3D" id="1.20.120.730">
    <property type="entry name" value="Sec23/Sec24 helical domain"/>
    <property type="match status" value="1"/>
</dbReference>
<dbReference type="AlphaFoldDB" id="A7AQW5"/>
<reference evidence="18 19" key="1">
    <citation type="journal article" date="2007" name="PLoS Pathog.">
        <title>Genome sequence of Babesia bovis and comparative analysis of apicomplexan hemoprotozoa.</title>
        <authorList>
            <person name="Brayton K.A."/>
            <person name="Lau A.O.T."/>
            <person name="Herndon D.R."/>
            <person name="Hannick L."/>
            <person name="Kappmeyer L.S."/>
            <person name="Berens S.J."/>
            <person name="Bidwell S.L."/>
            <person name="Brown W.C."/>
            <person name="Crabtree J."/>
            <person name="Fadrosh D."/>
            <person name="Feldblum T."/>
            <person name="Forberger H.A."/>
            <person name="Haas B.J."/>
            <person name="Howell J.M."/>
            <person name="Khouri H."/>
            <person name="Koo H."/>
            <person name="Mann D.J."/>
            <person name="Norimine J."/>
            <person name="Paulsen I.T."/>
            <person name="Radune D."/>
            <person name="Ren Q."/>
            <person name="Smith R.K. Jr."/>
            <person name="Suarez C.E."/>
            <person name="White O."/>
            <person name="Wortman J.R."/>
            <person name="Knowles D.P. Jr."/>
            <person name="McElwain T.F."/>
            <person name="Nene V.M."/>
        </authorList>
    </citation>
    <scope>NUCLEOTIDE SEQUENCE [LARGE SCALE GENOMIC DNA]</scope>
    <source>
        <strain evidence="18">T2Bo</strain>
    </source>
</reference>
<evidence type="ECO:0000259" key="16">
    <source>
        <dbReference type="Pfam" id="PF04815"/>
    </source>
</evidence>
<dbReference type="SUPFAM" id="SSF81811">
    <property type="entry name" value="Helical domain of Sec23/24"/>
    <property type="match status" value="1"/>
</dbReference>
<evidence type="ECO:0000256" key="1">
    <source>
        <dbReference type="ARBA" id="ARBA00004394"/>
    </source>
</evidence>
<dbReference type="eggNOG" id="KOG1985">
    <property type="taxonomic scope" value="Eukaryota"/>
</dbReference>
<dbReference type="InterPro" id="IPR036465">
    <property type="entry name" value="vWFA_dom_sf"/>
</dbReference>
<evidence type="ECO:0000259" key="14">
    <source>
        <dbReference type="Pfam" id="PF04810"/>
    </source>
</evidence>
<feature type="compositionally biased region" description="Low complexity" evidence="12">
    <location>
        <begin position="366"/>
        <end position="386"/>
    </location>
</feature>
<evidence type="ECO:0000256" key="7">
    <source>
        <dbReference type="ARBA" id="ARBA00022824"/>
    </source>
</evidence>
<dbReference type="InterPro" id="IPR006900">
    <property type="entry name" value="Sec23/24_helical_dom"/>
</dbReference>
<dbReference type="InterPro" id="IPR007123">
    <property type="entry name" value="Gelsolin-like_dom"/>
</dbReference>
<dbReference type="Pfam" id="PF08033">
    <property type="entry name" value="Sec23_BS"/>
    <property type="match status" value="1"/>
</dbReference>
<dbReference type="InterPro" id="IPR036175">
    <property type="entry name" value="Sec23/24_helical_dom_sf"/>
</dbReference>
<feature type="region of interest" description="Disordered" evidence="12">
    <location>
        <begin position="150"/>
        <end position="177"/>
    </location>
</feature>
<dbReference type="GO" id="GO:0090110">
    <property type="term" value="P:COPII-coated vesicle cargo loading"/>
    <property type="evidence" value="ECO:0007669"/>
    <property type="project" value="TreeGrafter"/>
</dbReference>
<dbReference type="Pfam" id="PF04815">
    <property type="entry name" value="Sec23_helical"/>
    <property type="match status" value="1"/>
</dbReference>
<keyword evidence="6" id="KW-0963">Cytoplasm</keyword>
<dbReference type="Pfam" id="PF04811">
    <property type="entry name" value="Sec23_trunk"/>
    <property type="match status" value="1"/>
</dbReference>
<dbReference type="GO" id="GO:0070971">
    <property type="term" value="C:endoplasmic reticulum exit site"/>
    <property type="evidence" value="ECO:0007669"/>
    <property type="project" value="TreeGrafter"/>
</dbReference>
<feature type="region of interest" description="Disordered" evidence="12">
    <location>
        <begin position="79"/>
        <end position="112"/>
    </location>
</feature>
<feature type="domain" description="Sec23/Sec24 trunk" evidence="15">
    <location>
        <begin position="428"/>
        <end position="660"/>
    </location>
</feature>
<dbReference type="STRING" id="5865.A7AQW5"/>
<feature type="compositionally biased region" description="Polar residues" evidence="12">
    <location>
        <begin position="79"/>
        <end position="88"/>
    </location>
</feature>
<feature type="domain" description="Zinc finger Sec23/Sec24-type" evidence="14">
    <location>
        <begin position="246"/>
        <end position="276"/>
    </location>
</feature>
<dbReference type="GO" id="GO:0000139">
    <property type="term" value="C:Golgi membrane"/>
    <property type="evidence" value="ECO:0007669"/>
    <property type="project" value="UniProtKB-SubCell"/>
</dbReference>
<dbReference type="SUPFAM" id="SSF53300">
    <property type="entry name" value="vWA-like"/>
    <property type="match status" value="1"/>
</dbReference>
<evidence type="ECO:0000256" key="11">
    <source>
        <dbReference type="ARBA" id="ARBA00023136"/>
    </source>
</evidence>
<evidence type="ECO:0000256" key="9">
    <source>
        <dbReference type="ARBA" id="ARBA00022927"/>
    </source>
</evidence>
<keyword evidence="7" id="KW-0256">Endoplasmic reticulum</keyword>